<dbReference type="Proteomes" id="UP001434883">
    <property type="component" value="Unassembled WGS sequence"/>
</dbReference>
<evidence type="ECO:0000256" key="8">
    <source>
        <dbReference type="ARBA" id="ARBA00022737"/>
    </source>
</evidence>
<protein>
    <recommendedName>
        <fullName evidence="14">Interphotoreceptor matrix proteoglycan 1</fullName>
    </recommendedName>
    <alternativeName>
        <fullName evidence="15">Sialoprotein associated with cones and rods</fullName>
    </alternativeName>
</protein>
<evidence type="ECO:0000313" key="19">
    <source>
        <dbReference type="EMBL" id="MEQ2212396.1"/>
    </source>
</evidence>
<feature type="region of interest" description="Disordered" evidence="17">
    <location>
        <begin position="1"/>
        <end position="38"/>
    </location>
</feature>
<evidence type="ECO:0000259" key="18">
    <source>
        <dbReference type="PROSITE" id="PS50024"/>
    </source>
</evidence>
<dbReference type="InterPro" id="IPR036364">
    <property type="entry name" value="SEA_dom_sf"/>
</dbReference>
<evidence type="ECO:0000256" key="15">
    <source>
        <dbReference type="ARBA" id="ARBA00042018"/>
    </source>
</evidence>
<comment type="caution">
    <text evidence="19">The sequence shown here is derived from an EMBL/GenBank/DDBJ whole genome shotgun (WGS) entry which is preliminary data.</text>
</comment>
<keyword evidence="11" id="KW-0325">Glycoprotein</keyword>
<evidence type="ECO:0000256" key="17">
    <source>
        <dbReference type="SAM" id="MobiDB-lite"/>
    </source>
</evidence>
<evidence type="ECO:0000256" key="13">
    <source>
        <dbReference type="ARBA" id="ARBA00023290"/>
    </source>
</evidence>
<comment type="subcellular location">
    <subcellularLocation>
        <location evidence="2">Cell projection</location>
        <location evidence="2">Cilium</location>
        <location evidence="2">Photoreceptor outer segment</location>
    </subcellularLocation>
    <subcellularLocation>
        <location evidence="1">Photoreceptor inner segment</location>
    </subcellularLocation>
    <subcellularLocation>
        <location evidence="3">Secreted</location>
        <location evidence="3">Extracellular space</location>
        <location evidence="3">Extracellular matrix</location>
        <location evidence="3">Interphotoreceptor matrix</location>
    </subcellularLocation>
</comment>
<evidence type="ECO:0000256" key="7">
    <source>
        <dbReference type="ARBA" id="ARBA00022729"/>
    </source>
</evidence>
<evidence type="ECO:0000256" key="12">
    <source>
        <dbReference type="ARBA" id="ARBA00023273"/>
    </source>
</evidence>
<evidence type="ECO:0000256" key="3">
    <source>
        <dbReference type="ARBA" id="ARBA00004593"/>
    </source>
</evidence>
<evidence type="ECO:0000256" key="6">
    <source>
        <dbReference type="ARBA" id="ARBA00022674"/>
    </source>
</evidence>
<gene>
    <name evidence="19" type="ORF">XENOCAPTIV_030180</name>
</gene>
<keyword evidence="5" id="KW-0272">Extracellular matrix</keyword>
<keyword evidence="4" id="KW-0964">Secreted</keyword>
<feature type="compositionally biased region" description="Basic and acidic residues" evidence="17">
    <location>
        <begin position="1"/>
        <end position="14"/>
    </location>
</feature>
<feature type="region of interest" description="Disordered" evidence="17">
    <location>
        <begin position="186"/>
        <end position="206"/>
    </location>
</feature>
<dbReference type="InterPro" id="IPR039861">
    <property type="entry name" value="IMPG"/>
</dbReference>
<evidence type="ECO:0000256" key="16">
    <source>
        <dbReference type="ARBA" id="ARBA00045407"/>
    </source>
</evidence>
<keyword evidence="10" id="KW-0675">Receptor</keyword>
<evidence type="ECO:0000256" key="10">
    <source>
        <dbReference type="ARBA" id="ARBA00023170"/>
    </source>
</evidence>
<comment type="function">
    <text evidence="16">Chondroitin sulfate-, heparin- and hyaluronan-binding protein. May serve to form a basic macromolecular scaffold comprising the insoluble interphotoreceptor matrix.</text>
</comment>
<evidence type="ECO:0000256" key="14">
    <source>
        <dbReference type="ARBA" id="ARBA00040753"/>
    </source>
</evidence>
<evidence type="ECO:0000256" key="2">
    <source>
        <dbReference type="ARBA" id="ARBA00004504"/>
    </source>
</evidence>
<keyword evidence="7" id="KW-0732">Signal</keyword>
<keyword evidence="6" id="KW-0358">Heparin-binding</keyword>
<dbReference type="Gene3D" id="3.30.70.960">
    <property type="entry name" value="SEA domain"/>
    <property type="match status" value="1"/>
</dbReference>
<feature type="domain" description="SEA" evidence="18">
    <location>
        <begin position="435"/>
        <end position="548"/>
    </location>
</feature>
<feature type="compositionally biased region" description="Basic and acidic residues" evidence="17">
    <location>
        <begin position="285"/>
        <end position="294"/>
    </location>
</feature>
<sequence length="570" mass="62862">MFSQSREPDSHNEFKVFIPEQETDEPQPVAPLTSKETENDLVTLLDSKAVSHGEMFTVTDGMTVSSDHSEASEDIIDESEAIYEIELEPSSQDRDGEELFIIRHEIETINQDETGELVRVNIPTPPLHLQRETDAPFITPSPNQISEEVLTPVDEEGESPRLEVVYFSPTAQILFTATVGDKELSEITNPSTKPAAVTDQPPTEPGLILQEEEDNALPDEVKVVEEDTVHPPVGSESHNHTQEDNLPNIPGIIQSPEEDTSTPDVIYPTTKELYIEKDEDSTDTEAEKDTDASRTPEPIESDLHLEAATSVSDAFTTIPAAVDLGEVTSPGPTVDLRLFELAVDRTESEAREPSDVTQNILEEAENAEPEGLTTSPAGKKFTEELDQISIPSNEPVDTGSDFTSAGEERITAGITAPPPLIYLTTPTMTTASHGQELVVFFSLRLTNMDFSEDLFNKTSSEYISLENTLLDVLLPYLQSNLTGFRNLEILNFRRGSVVVNSKMKFAKSVPYNITEAVRCILEEFCSSAAKRLHMQIDSRSLDVEPGEADVRFLIAIQGSSETVFLLRLAL</sequence>
<keyword evidence="12" id="KW-0966">Cell projection</keyword>
<dbReference type="Pfam" id="PF01390">
    <property type="entry name" value="SEA"/>
    <property type="match status" value="1"/>
</dbReference>
<dbReference type="PANTHER" id="PTHR12199:SF3">
    <property type="entry name" value="INTERPHOTORECEPTOR MATRIX PROTEOGLYCAN 1"/>
    <property type="match status" value="1"/>
</dbReference>
<keyword evidence="20" id="KW-1185">Reference proteome</keyword>
<dbReference type="EMBL" id="JAHRIN010059733">
    <property type="protein sequence ID" value="MEQ2212396.1"/>
    <property type="molecule type" value="Genomic_DNA"/>
</dbReference>
<dbReference type="PANTHER" id="PTHR12199">
    <property type="entry name" value="INTERPHOTORECEPTOR MATRIX PROTEOGLYCAN"/>
    <property type="match status" value="1"/>
</dbReference>
<proteinExistence type="predicted"/>
<keyword evidence="8" id="KW-0677">Repeat</keyword>
<reference evidence="19 20" key="1">
    <citation type="submission" date="2021-06" db="EMBL/GenBank/DDBJ databases">
        <authorList>
            <person name="Palmer J.M."/>
        </authorList>
    </citation>
    <scope>NUCLEOTIDE SEQUENCE [LARGE SCALE GENOMIC DNA]</scope>
    <source>
        <strain evidence="19 20">XC_2019</strain>
        <tissue evidence="19">Muscle</tissue>
    </source>
</reference>
<keyword evidence="9" id="KW-0730">Sialic acid</keyword>
<accession>A0ABV0RWZ9</accession>
<dbReference type="PROSITE" id="PS50024">
    <property type="entry name" value="SEA"/>
    <property type="match status" value="1"/>
</dbReference>
<feature type="region of interest" description="Disordered" evidence="17">
    <location>
        <begin position="230"/>
        <end position="302"/>
    </location>
</feature>
<evidence type="ECO:0000256" key="4">
    <source>
        <dbReference type="ARBA" id="ARBA00022525"/>
    </source>
</evidence>
<organism evidence="19 20">
    <name type="scientific">Xenoophorus captivus</name>
    <dbReference type="NCBI Taxonomy" id="1517983"/>
    <lineage>
        <taxon>Eukaryota</taxon>
        <taxon>Metazoa</taxon>
        <taxon>Chordata</taxon>
        <taxon>Craniata</taxon>
        <taxon>Vertebrata</taxon>
        <taxon>Euteleostomi</taxon>
        <taxon>Actinopterygii</taxon>
        <taxon>Neopterygii</taxon>
        <taxon>Teleostei</taxon>
        <taxon>Neoteleostei</taxon>
        <taxon>Acanthomorphata</taxon>
        <taxon>Ovalentaria</taxon>
        <taxon>Atherinomorphae</taxon>
        <taxon>Cyprinodontiformes</taxon>
        <taxon>Goodeidae</taxon>
        <taxon>Xenoophorus</taxon>
    </lineage>
</organism>
<evidence type="ECO:0000256" key="11">
    <source>
        <dbReference type="ARBA" id="ARBA00023180"/>
    </source>
</evidence>
<evidence type="ECO:0000256" key="5">
    <source>
        <dbReference type="ARBA" id="ARBA00022530"/>
    </source>
</evidence>
<evidence type="ECO:0000256" key="9">
    <source>
        <dbReference type="ARBA" id="ARBA00022981"/>
    </source>
</evidence>
<evidence type="ECO:0000256" key="1">
    <source>
        <dbReference type="ARBA" id="ARBA00004437"/>
    </source>
</evidence>
<keyword evidence="13" id="KW-0373">Hyaluronic acid</keyword>
<evidence type="ECO:0000313" key="20">
    <source>
        <dbReference type="Proteomes" id="UP001434883"/>
    </source>
</evidence>
<dbReference type="InterPro" id="IPR000082">
    <property type="entry name" value="SEA_dom"/>
</dbReference>
<name>A0ABV0RWZ9_9TELE</name>
<dbReference type="SMART" id="SM00200">
    <property type="entry name" value="SEA"/>
    <property type="match status" value="1"/>
</dbReference>
<dbReference type="SUPFAM" id="SSF82671">
    <property type="entry name" value="SEA domain"/>
    <property type="match status" value="1"/>
</dbReference>